<protein>
    <submittedName>
        <fullName evidence="1">DUF4062 domain-containing protein</fullName>
    </submittedName>
</protein>
<gene>
    <name evidence="1" type="ORF">pM830MA_0050</name>
</gene>
<dbReference type="EMBL" id="MK715471">
    <property type="protein sequence ID" value="QEI46239.1"/>
    <property type="molecule type" value="Genomic_DNA"/>
</dbReference>
<reference evidence="1" key="1">
    <citation type="journal article" date="2019" name="Front. Microbiol.">
        <title>Arcobacter cryaerophilus Isolated From New Zealand Mussels Harbor a Putative Virulence Plasmid.</title>
        <authorList>
            <person name="On S.L.W."/>
            <person name="Althaus D."/>
            <person name="Miller W.G."/>
            <person name="Lizamore D."/>
            <person name="Wong S.G.L."/>
            <person name="Mathai A.J."/>
            <person name="Chelikani V."/>
            <person name="Carter G.P."/>
        </authorList>
    </citation>
    <scope>NUCLEOTIDE SEQUENCE</scope>
    <source>
        <strain evidence="1">M830MA</strain>
        <plasmid evidence="1">pM830MA</plasmid>
    </source>
</reference>
<accession>A0A5C0E3U0</accession>
<geneLocation type="plasmid" evidence="1">
    <name>pM830MA</name>
</geneLocation>
<keyword evidence="1" id="KW-0614">Plasmid</keyword>
<evidence type="ECO:0000313" key="1">
    <source>
        <dbReference type="EMBL" id="QEI46239.1"/>
    </source>
</evidence>
<name>A0A5C0E3U0_9BACT</name>
<proteinExistence type="predicted"/>
<dbReference type="AlphaFoldDB" id="A0A5C0E3U0"/>
<organism evidence="1">
    <name type="scientific">Aliarcobacter cryaerophilus</name>
    <dbReference type="NCBI Taxonomy" id="28198"/>
    <lineage>
        <taxon>Bacteria</taxon>
        <taxon>Pseudomonadati</taxon>
        <taxon>Campylobacterota</taxon>
        <taxon>Epsilonproteobacteria</taxon>
        <taxon>Campylobacterales</taxon>
        <taxon>Arcobacteraceae</taxon>
        <taxon>Aliarcobacter</taxon>
    </lineage>
</organism>
<sequence length="67" mass="7823">MSQNKFINVMISSRNSVVFDGKELSSIRSEIKRRIETTEIFGKNYLKFGLMKMNQHKVLIIQFGKNV</sequence>
<dbReference type="RefSeq" id="WP_148571804.1">
    <property type="nucleotide sequence ID" value="NZ_MK715471.1"/>
</dbReference>